<dbReference type="PROSITE" id="PS51005">
    <property type="entry name" value="NAC"/>
    <property type="match status" value="1"/>
</dbReference>
<dbReference type="AlphaFoldDB" id="A0A6D2L1S6"/>
<dbReference type="EMBL" id="CACVBM020001829">
    <property type="protein sequence ID" value="CAA7060490.1"/>
    <property type="molecule type" value="Genomic_DNA"/>
</dbReference>
<dbReference type="GO" id="GO:0006355">
    <property type="term" value="P:regulation of DNA-templated transcription"/>
    <property type="evidence" value="ECO:0007669"/>
    <property type="project" value="InterPro"/>
</dbReference>
<dbReference type="PANTHER" id="PTHR31719:SF43">
    <property type="entry name" value="NAC TRANSCRIPTION FACTOR 56"/>
    <property type="match status" value="1"/>
</dbReference>
<evidence type="ECO:0000256" key="3">
    <source>
        <dbReference type="ARBA" id="ARBA00023163"/>
    </source>
</evidence>
<feature type="domain" description="NAC" evidence="5">
    <location>
        <begin position="36"/>
        <end position="177"/>
    </location>
</feature>
<dbReference type="Pfam" id="PF02365">
    <property type="entry name" value="NAM"/>
    <property type="match status" value="1"/>
</dbReference>
<evidence type="ECO:0000313" key="7">
    <source>
        <dbReference type="Proteomes" id="UP000467841"/>
    </source>
</evidence>
<keyword evidence="2" id="KW-0238">DNA-binding</keyword>
<keyword evidence="3" id="KW-0804">Transcription</keyword>
<evidence type="ECO:0000313" key="6">
    <source>
        <dbReference type="EMBL" id="CAA7060490.1"/>
    </source>
</evidence>
<dbReference type="Proteomes" id="UP000467841">
    <property type="component" value="Unassembled WGS sequence"/>
</dbReference>
<proteinExistence type="predicted"/>
<dbReference type="Gene3D" id="2.170.150.80">
    <property type="entry name" value="NAC domain"/>
    <property type="match status" value="1"/>
</dbReference>
<evidence type="ECO:0000256" key="1">
    <source>
        <dbReference type="ARBA" id="ARBA00023015"/>
    </source>
</evidence>
<evidence type="ECO:0000259" key="5">
    <source>
        <dbReference type="PROSITE" id="PS51005"/>
    </source>
</evidence>
<evidence type="ECO:0000256" key="2">
    <source>
        <dbReference type="ARBA" id="ARBA00023125"/>
    </source>
</evidence>
<keyword evidence="4" id="KW-0539">Nucleus</keyword>
<keyword evidence="1" id="KW-0805">Transcription regulation</keyword>
<gene>
    <name evidence="6" type="ORF">MERR_LOCUS47726</name>
</gene>
<dbReference type="PANTHER" id="PTHR31719">
    <property type="entry name" value="NAC TRANSCRIPTION FACTOR 56"/>
    <property type="match status" value="1"/>
</dbReference>
<dbReference type="InterPro" id="IPR003441">
    <property type="entry name" value="NAC-dom"/>
</dbReference>
<protein>
    <recommendedName>
        <fullName evidence="5">NAC domain-containing protein</fullName>
    </recommendedName>
</protein>
<dbReference type="GO" id="GO:0003677">
    <property type="term" value="F:DNA binding"/>
    <property type="evidence" value="ECO:0007669"/>
    <property type="project" value="UniProtKB-KW"/>
</dbReference>
<dbReference type="SUPFAM" id="SSF101941">
    <property type="entry name" value="NAC domain"/>
    <property type="match status" value="1"/>
</dbReference>
<name>A0A6D2L1S6_9BRAS</name>
<accession>A0A6D2L1S6</accession>
<sequence>MKKRDRDSPPSSDTSSDFAPSEVALHALYQHDKWGFPRGYGFYPSDEDLLHFLHELSNGVNFEITACPINHICNVYALTPEVLASRYTQGNRDSYFFLSKKKYASWAQNRVVSTKEGYWRKKKPMNKIRVHDRVLGNKITLEYYQGSQQKTSWLIEEYSKINIKEKIQNIICRLYKTVKETLPPNEKKQMTGQDITQGSLGAANIDSFPQHLSEAQYNAGQPRSSLMPQTQQFREGLTGAFTIGSRTQYETGETSAVQPRRDFLPQSQVIGEGSLGAANIDSFPQHLSEAQYNAGQPRSSLMPQTQQFREGLTGAYTIGSRTQYETGESSVVQPRRDFLPQSQVIGEMLSILIHFLSISPKLSTMRQPRSSLMPQTQHFREGLTGAVTIGSLTQYDWRN</sequence>
<evidence type="ECO:0000256" key="4">
    <source>
        <dbReference type="ARBA" id="ARBA00023242"/>
    </source>
</evidence>
<keyword evidence="7" id="KW-1185">Reference proteome</keyword>
<comment type="caution">
    <text evidence="6">The sequence shown here is derived from an EMBL/GenBank/DDBJ whole genome shotgun (WGS) entry which is preliminary data.</text>
</comment>
<dbReference type="InterPro" id="IPR036093">
    <property type="entry name" value="NAC_dom_sf"/>
</dbReference>
<reference evidence="6" key="1">
    <citation type="submission" date="2020-01" db="EMBL/GenBank/DDBJ databases">
        <authorList>
            <person name="Mishra B."/>
        </authorList>
    </citation>
    <scope>NUCLEOTIDE SEQUENCE [LARGE SCALE GENOMIC DNA]</scope>
</reference>
<organism evidence="6 7">
    <name type="scientific">Microthlaspi erraticum</name>
    <dbReference type="NCBI Taxonomy" id="1685480"/>
    <lineage>
        <taxon>Eukaryota</taxon>
        <taxon>Viridiplantae</taxon>
        <taxon>Streptophyta</taxon>
        <taxon>Embryophyta</taxon>
        <taxon>Tracheophyta</taxon>
        <taxon>Spermatophyta</taxon>
        <taxon>Magnoliopsida</taxon>
        <taxon>eudicotyledons</taxon>
        <taxon>Gunneridae</taxon>
        <taxon>Pentapetalae</taxon>
        <taxon>rosids</taxon>
        <taxon>malvids</taxon>
        <taxon>Brassicales</taxon>
        <taxon>Brassicaceae</taxon>
        <taxon>Coluteocarpeae</taxon>
        <taxon>Microthlaspi</taxon>
    </lineage>
</organism>